<dbReference type="AlphaFoldDB" id="A0A7R8UTA4"/>
<feature type="region of interest" description="Disordered" evidence="1">
    <location>
        <begin position="154"/>
        <end position="177"/>
    </location>
</feature>
<dbReference type="InParanoid" id="A0A7R8UTA4"/>
<accession>A0A7R8UTA4</accession>
<name>A0A7R8UTA4_HERIL</name>
<feature type="signal peptide" evidence="2">
    <location>
        <begin position="1"/>
        <end position="16"/>
    </location>
</feature>
<feature type="compositionally biased region" description="Polar residues" evidence="1">
    <location>
        <begin position="251"/>
        <end position="260"/>
    </location>
</feature>
<feature type="region of interest" description="Disordered" evidence="1">
    <location>
        <begin position="249"/>
        <end position="284"/>
    </location>
</feature>
<keyword evidence="2" id="KW-0732">Signal</keyword>
<dbReference type="Proteomes" id="UP000594454">
    <property type="component" value="Chromosome 4"/>
</dbReference>
<dbReference type="EMBL" id="LR899012">
    <property type="protein sequence ID" value="CAD7086607.1"/>
    <property type="molecule type" value="Genomic_DNA"/>
</dbReference>
<feature type="region of interest" description="Disordered" evidence="1">
    <location>
        <begin position="107"/>
        <end position="128"/>
    </location>
</feature>
<feature type="region of interest" description="Disordered" evidence="1">
    <location>
        <begin position="371"/>
        <end position="442"/>
    </location>
</feature>
<reference evidence="3 4" key="1">
    <citation type="submission" date="2020-11" db="EMBL/GenBank/DDBJ databases">
        <authorList>
            <person name="Wallbank WR R."/>
            <person name="Pardo Diaz C."/>
            <person name="Kozak K."/>
            <person name="Martin S."/>
            <person name="Jiggins C."/>
            <person name="Moest M."/>
            <person name="Warren A I."/>
            <person name="Generalovic N T."/>
            <person name="Byers J.R.P. K."/>
            <person name="Montejo-Kovacevich G."/>
            <person name="Yen C E."/>
        </authorList>
    </citation>
    <scope>NUCLEOTIDE SEQUENCE [LARGE SCALE GENOMIC DNA]</scope>
</reference>
<keyword evidence="4" id="KW-1185">Reference proteome</keyword>
<evidence type="ECO:0000313" key="4">
    <source>
        <dbReference type="Proteomes" id="UP000594454"/>
    </source>
</evidence>
<feature type="compositionally biased region" description="Low complexity" evidence="1">
    <location>
        <begin position="107"/>
        <end position="117"/>
    </location>
</feature>
<feature type="compositionally biased region" description="Basic and acidic residues" evidence="1">
    <location>
        <begin position="162"/>
        <end position="172"/>
    </location>
</feature>
<feature type="compositionally biased region" description="Polar residues" evidence="1">
    <location>
        <begin position="394"/>
        <end position="414"/>
    </location>
</feature>
<dbReference type="OrthoDB" id="8017939at2759"/>
<protein>
    <submittedName>
        <fullName evidence="3">Uncharacterized protein</fullName>
    </submittedName>
</protein>
<gene>
    <name evidence="3" type="ORF">HERILL_LOCUS9368</name>
</gene>
<feature type="chain" id="PRO_5031392784" evidence="2">
    <location>
        <begin position="17"/>
        <end position="578"/>
    </location>
</feature>
<sequence>MRSLLLILFLLPHIPAEKGPNRQTNLDDIERDNIRSEKLAKSNKNQDIFEVQQSQGFHTKNLEYYRQQLKELKELQEERESMIASSTPKAPALGGVAYATPSAIAHDSYNSKSSSSDPESDHYSPQPLYHRESNYQTQYQNEPVQYTATAPNSKIQYQGDDDTPKAEQDESSKTYSAQPVIPSIASYFEQYRQPHYVYVPSNRIQPKAIQYSQHVANDIQYAGTAPGGSYSQLKNPATPATITYSHDEGVQDQQHPQQYETGKDGVTADGGDEEQQQQQQEPIQQSNYQLTHSEDANQQDGGIQYVPYIGQGPSPHQSYVTMVAIPHAHGHSTQSIRFTPSVVTYSHSGPASVTPVVGGVHPAIQYIPTTLPAQPTGPLQYVNSNDRPEPVPTVQYTSQQQDIQYADPEQSSARPITPDGSKQFKFAPKHPERPEPQDEQAQINQQQALQLNKIQYLTSQRVLPLQQQFQYYPQPQINVQPLHQFQPYREPKSLLESYVPSWIVIQRQQQQQLLLQQQQLLQQQRSLHQQYNVGVAPQPYQYNTIAYSTQQQPLGFETTNHIKRSAATLSKAKDEKKD</sequence>
<evidence type="ECO:0000256" key="2">
    <source>
        <dbReference type="SAM" id="SignalP"/>
    </source>
</evidence>
<evidence type="ECO:0000256" key="1">
    <source>
        <dbReference type="SAM" id="MobiDB-lite"/>
    </source>
</evidence>
<evidence type="ECO:0000313" key="3">
    <source>
        <dbReference type="EMBL" id="CAD7086607.1"/>
    </source>
</evidence>
<proteinExistence type="predicted"/>
<organism evidence="3 4">
    <name type="scientific">Hermetia illucens</name>
    <name type="common">Black soldier fly</name>
    <dbReference type="NCBI Taxonomy" id="343691"/>
    <lineage>
        <taxon>Eukaryota</taxon>
        <taxon>Metazoa</taxon>
        <taxon>Ecdysozoa</taxon>
        <taxon>Arthropoda</taxon>
        <taxon>Hexapoda</taxon>
        <taxon>Insecta</taxon>
        <taxon>Pterygota</taxon>
        <taxon>Neoptera</taxon>
        <taxon>Endopterygota</taxon>
        <taxon>Diptera</taxon>
        <taxon>Brachycera</taxon>
        <taxon>Stratiomyomorpha</taxon>
        <taxon>Stratiomyidae</taxon>
        <taxon>Hermetiinae</taxon>
        <taxon>Hermetia</taxon>
    </lineage>
</organism>